<feature type="region of interest" description="Disordered" evidence="1">
    <location>
        <begin position="1"/>
        <end position="21"/>
    </location>
</feature>
<dbReference type="EMBL" id="PUHR01000204">
    <property type="protein sequence ID" value="KAG0658812.1"/>
    <property type="molecule type" value="Genomic_DNA"/>
</dbReference>
<feature type="domain" description="RecQ mediated genome instability protein 1 OB-fold" evidence="2">
    <location>
        <begin position="43"/>
        <end position="198"/>
    </location>
</feature>
<dbReference type="Gene3D" id="2.40.50.770">
    <property type="entry name" value="RecQ-mediated genome instability protein Rmi1, C-terminal domain"/>
    <property type="match status" value="1"/>
</dbReference>
<protein>
    <recommendedName>
        <fullName evidence="2">RecQ mediated genome instability protein 1 OB-fold domain-containing protein</fullName>
    </recommendedName>
</protein>
<sequence length="238" mass="27502">MDLTDSNISIPDSNNPTRKEVGLNKDIYDSFDNEPWLHNSSQDITQLKMMKVDRDLLFQIIMIEDISKSKQSQFDELSTRIDPKNQRVDTLRNSKGPKKFDIVTQVDLDNDNDTPTNNNNALGSGSNKKTVYKMTIQSKRSDIFSAITTFPFDTKGCYWGSKIIIKKGTIFNRGVFYLKEENIVKCFGRIQNWMENQELKMHFYLEEKLKRDNETNSSNGSQSTNSTNSRKRKVSQID</sequence>
<feature type="compositionally biased region" description="Basic residues" evidence="1">
    <location>
        <begin position="229"/>
        <end position="238"/>
    </location>
</feature>
<dbReference type="AlphaFoldDB" id="A0A9P7B590"/>
<dbReference type="Proteomes" id="UP000750334">
    <property type="component" value="Unassembled WGS sequence"/>
</dbReference>
<name>A0A9P7B590_MAUEX</name>
<dbReference type="Pfam" id="PF08585">
    <property type="entry name" value="RMI1_N_C"/>
    <property type="match status" value="1"/>
</dbReference>
<gene>
    <name evidence="3" type="ORF">C6P45_002064</name>
</gene>
<comment type="caution">
    <text evidence="3">The sequence shown here is derived from an EMBL/GenBank/DDBJ whole genome shotgun (WGS) entry which is preliminary data.</text>
</comment>
<accession>A0A9P7B590</accession>
<keyword evidence="4" id="KW-1185">Reference proteome</keyword>
<evidence type="ECO:0000256" key="1">
    <source>
        <dbReference type="SAM" id="MobiDB-lite"/>
    </source>
</evidence>
<evidence type="ECO:0000313" key="4">
    <source>
        <dbReference type="Proteomes" id="UP000750334"/>
    </source>
</evidence>
<organism evidence="3 4">
    <name type="scientific">Maudiozyma exigua</name>
    <name type="common">Yeast</name>
    <name type="synonym">Kazachstania exigua</name>
    <dbReference type="NCBI Taxonomy" id="34358"/>
    <lineage>
        <taxon>Eukaryota</taxon>
        <taxon>Fungi</taxon>
        <taxon>Dikarya</taxon>
        <taxon>Ascomycota</taxon>
        <taxon>Saccharomycotina</taxon>
        <taxon>Saccharomycetes</taxon>
        <taxon>Saccharomycetales</taxon>
        <taxon>Saccharomycetaceae</taxon>
        <taxon>Maudiozyma</taxon>
    </lineage>
</organism>
<dbReference type="OrthoDB" id="341511at2759"/>
<proteinExistence type="predicted"/>
<feature type="region of interest" description="Disordered" evidence="1">
    <location>
        <begin position="211"/>
        <end position="238"/>
    </location>
</feature>
<evidence type="ECO:0000313" key="3">
    <source>
        <dbReference type="EMBL" id="KAG0658812.1"/>
    </source>
</evidence>
<reference evidence="3 4" key="1">
    <citation type="submission" date="2020-11" db="EMBL/GenBank/DDBJ databases">
        <title>Kefir isolates.</title>
        <authorList>
            <person name="Marcisauskas S."/>
            <person name="Kim Y."/>
            <person name="Blasche S."/>
        </authorList>
    </citation>
    <scope>NUCLEOTIDE SEQUENCE [LARGE SCALE GENOMIC DNA]</scope>
    <source>
        <strain evidence="3 4">OG2</strain>
    </source>
</reference>
<dbReference type="InterPro" id="IPR013894">
    <property type="entry name" value="RMI1_OB"/>
</dbReference>
<evidence type="ECO:0000259" key="2">
    <source>
        <dbReference type="Pfam" id="PF08585"/>
    </source>
</evidence>
<feature type="compositionally biased region" description="Low complexity" evidence="1">
    <location>
        <begin position="215"/>
        <end position="228"/>
    </location>
</feature>
<dbReference type="InterPro" id="IPR042470">
    <property type="entry name" value="RMI1_N_C_sf"/>
</dbReference>
<feature type="compositionally biased region" description="Polar residues" evidence="1">
    <location>
        <begin position="1"/>
        <end position="16"/>
    </location>
</feature>